<organism evidence="7 8">
    <name type="scientific">Hominilimicola fabiformis</name>
    <dbReference type="NCBI Taxonomy" id="2885356"/>
    <lineage>
        <taxon>Bacteria</taxon>
        <taxon>Bacillati</taxon>
        <taxon>Bacillota</taxon>
        <taxon>Clostridia</taxon>
        <taxon>Eubacteriales</taxon>
        <taxon>Oscillospiraceae</taxon>
        <taxon>Hominilimicola</taxon>
    </lineage>
</organism>
<sequence>MTQTWKKIATVSLAAVMLTGSLAGCGQKAVSIDKENPSINVMTKAYNTESASPDSPVLQKLEEFLGTKLNITWVPSTSYDEKVTAAMGSGEYPQVMLVGSRSSSVIQNSRAGTFWDITDKLTDAEKFPNLAQTDPTVNHNTSIDGKVYGVYRSRELGRAGVSIRKDWLDKLGLEQPKTIDDFYNVLKAFKEQDPDGNGANDTYGMIVTDYLNGPLNNIAIWMGAPNQYGLKDGKLAPAFMFDEYLEALKFMNKCYNEGLINQDMATYSSDKWNEQFLSGKAGVIIDVADRARRLAQNIQAIDPNAVVDVFGYVTKDASSEPRTLPTTGYDGYYVFPKTSVATEEDLDFILGVMDKANEQEALNLMNYGIEGRNYDLDADGYVVKKDDANLTKEYNDLNQFSTGIVATELQIKYATDVAEKIQEVYDENKLHTVANPAEPYVSDTYSTRGPQLDAIMSEANTKFIVGQISEDEWKAQRDRWLQQGGQKVIDELNKAYEEDDSVQK</sequence>
<keyword evidence="3" id="KW-0472">Membrane</keyword>
<name>A0AAE3DXC7_9FIRM</name>
<proteinExistence type="predicted"/>
<comment type="caution">
    <text evidence="7">The sequence shown here is derived from an EMBL/GenBank/DDBJ whole genome shotgun (WGS) entry which is preliminary data.</text>
</comment>
<keyword evidence="8" id="KW-1185">Reference proteome</keyword>
<dbReference type="SUPFAM" id="SSF53850">
    <property type="entry name" value="Periplasmic binding protein-like II"/>
    <property type="match status" value="1"/>
</dbReference>
<accession>A0AAE3DXC7</accession>
<feature type="chain" id="PRO_5042084682" evidence="6">
    <location>
        <begin position="24"/>
        <end position="504"/>
    </location>
</feature>
<keyword evidence="5" id="KW-0449">Lipoprotein</keyword>
<keyword evidence="2 6" id="KW-0732">Signal</keyword>
<evidence type="ECO:0000256" key="4">
    <source>
        <dbReference type="ARBA" id="ARBA00023139"/>
    </source>
</evidence>
<protein>
    <submittedName>
        <fullName evidence="7">Extracellular solute-binding protein</fullName>
    </submittedName>
</protein>
<dbReference type="EMBL" id="JAJEQM010000003">
    <property type="protein sequence ID" value="MCC2209787.1"/>
    <property type="molecule type" value="Genomic_DNA"/>
</dbReference>
<dbReference type="InterPro" id="IPR050490">
    <property type="entry name" value="Bact_solute-bd_prot1"/>
</dbReference>
<dbReference type="PANTHER" id="PTHR43649">
    <property type="entry name" value="ARABINOSE-BINDING PROTEIN-RELATED"/>
    <property type="match status" value="1"/>
</dbReference>
<dbReference type="Proteomes" id="UP001198242">
    <property type="component" value="Unassembled WGS sequence"/>
</dbReference>
<dbReference type="PANTHER" id="PTHR43649:SF33">
    <property type="entry name" value="POLYGALACTURONAN_RHAMNOGALACTURONAN-BINDING PROTEIN YTCQ"/>
    <property type="match status" value="1"/>
</dbReference>
<feature type="signal peptide" evidence="6">
    <location>
        <begin position="1"/>
        <end position="23"/>
    </location>
</feature>
<dbReference type="InterPro" id="IPR006059">
    <property type="entry name" value="SBP"/>
</dbReference>
<keyword evidence="4" id="KW-0564">Palmitate</keyword>
<evidence type="ECO:0000256" key="1">
    <source>
        <dbReference type="ARBA" id="ARBA00022475"/>
    </source>
</evidence>
<dbReference type="CDD" id="cd13580">
    <property type="entry name" value="PBP2_AlgQ_like_1"/>
    <property type="match status" value="1"/>
</dbReference>
<dbReference type="RefSeq" id="WP_308455901.1">
    <property type="nucleotide sequence ID" value="NZ_JAJEQM010000003.1"/>
</dbReference>
<keyword evidence="1" id="KW-1003">Cell membrane</keyword>
<evidence type="ECO:0000256" key="3">
    <source>
        <dbReference type="ARBA" id="ARBA00023136"/>
    </source>
</evidence>
<dbReference type="PROSITE" id="PS51257">
    <property type="entry name" value="PROKAR_LIPOPROTEIN"/>
    <property type="match status" value="1"/>
</dbReference>
<evidence type="ECO:0000313" key="7">
    <source>
        <dbReference type="EMBL" id="MCC2209787.1"/>
    </source>
</evidence>
<gene>
    <name evidence="7" type="ORF">LKE05_03120</name>
</gene>
<dbReference type="Pfam" id="PF01547">
    <property type="entry name" value="SBP_bac_1"/>
    <property type="match status" value="1"/>
</dbReference>
<evidence type="ECO:0000256" key="6">
    <source>
        <dbReference type="SAM" id="SignalP"/>
    </source>
</evidence>
<reference evidence="7 8" key="1">
    <citation type="submission" date="2021-10" db="EMBL/GenBank/DDBJ databases">
        <title>Anaerobic single-cell dispensing facilitates the cultivation of human gut bacteria.</title>
        <authorList>
            <person name="Afrizal A."/>
        </authorList>
    </citation>
    <scope>NUCLEOTIDE SEQUENCE [LARGE SCALE GENOMIC DNA]</scope>
    <source>
        <strain evidence="7 8">CLA-AA-H232</strain>
    </source>
</reference>
<dbReference type="Gene3D" id="3.40.190.10">
    <property type="entry name" value="Periplasmic binding protein-like II"/>
    <property type="match status" value="2"/>
</dbReference>
<evidence type="ECO:0000256" key="5">
    <source>
        <dbReference type="ARBA" id="ARBA00023288"/>
    </source>
</evidence>
<evidence type="ECO:0000313" key="8">
    <source>
        <dbReference type="Proteomes" id="UP001198242"/>
    </source>
</evidence>
<dbReference type="AlphaFoldDB" id="A0AAE3DXC7"/>
<evidence type="ECO:0000256" key="2">
    <source>
        <dbReference type="ARBA" id="ARBA00022729"/>
    </source>
</evidence>